<dbReference type="SMART" id="SM00184">
    <property type="entry name" value="RING"/>
    <property type="match status" value="1"/>
</dbReference>
<reference evidence="9" key="1">
    <citation type="submission" date="2023-10" db="EMBL/GenBank/DDBJ databases">
        <title>Genome assembly of Pristionchus species.</title>
        <authorList>
            <person name="Yoshida K."/>
            <person name="Sommer R.J."/>
        </authorList>
    </citation>
    <scope>NUCLEOTIDE SEQUENCE</scope>
    <source>
        <strain evidence="9">RS0144</strain>
    </source>
</reference>
<keyword evidence="1" id="KW-0808">Transferase</keyword>
<evidence type="ECO:0000256" key="4">
    <source>
        <dbReference type="ARBA" id="ARBA00022786"/>
    </source>
</evidence>
<dbReference type="PROSITE" id="PS50089">
    <property type="entry name" value="ZF_RING_2"/>
    <property type="match status" value="1"/>
</dbReference>
<dbReference type="Proteomes" id="UP001432027">
    <property type="component" value="Unassembled WGS sequence"/>
</dbReference>
<evidence type="ECO:0000256" key="7">
    <source>
        <dbReference type="SAM" id="MobiDB-lite"/>
    </source>
</evidence>
<evidence type="ECO:0000259" key="8">
    <source>
        <dbReference type="PROSITE" id="PS50089"/>
    </source>
</evidence>
<feature type="compositionally biased region" description="Low complexity" evidence="7">
    <location>
        <begin position="580"/>
        <end position="592"/>
    </location>
</feature>
<gene>
    <name evidence="9" type="ORF">PENTCL1PPCAC_9819</name>
</gene>
<dbReference type="PANTHER" id="PTHR15067">
    <property type="entry name" value="E3 UBIQUITIN-PROTEIN LIGASE RNF8"/>
    <property type="match status" value="1"/>
</dbReference>
<evidence type="ECO:0000313" key="10">
    <source>
        <dbReference type="Proteomes" id="UP001432027"/>
    </source>
</evidence>
<evidence type="ECO:0000256" key="2">
    <source>
        <dbReference type="ARBA" id="ARBA00022723"/>
    </source>
</evidence>
<dbReference type="GO" id="GO:0016567">
    <property type="term" value="P:protein ubiquitination"/>
    <property type="evidence" value="ECO:0007669"/>
    <property type="project" value="TreeGrafter"/>
</dbReference>
<keyword evidence="5" id="KW-0862">Zinc</keyword>
<keyword evidence="2" id="KW-0479">Metal-binding</keyword>
<evidence type="ECO:0000313" key="9">
    <source>
        <dbReference type="EMBL" id="GMS87644.1"/>
    </source>
</evidence>
<dbReference type="GO" id="GO:0006511">
    <property type="term" value="P:ubiquitin-dependent protein catabolic process"/>
    <property type="evidence" value="ECO:0007669"/>
    <property type="project" value="TreeGrafter"/>
</dbReference>
<dbReference type="Pfam" id="PF13639">
    <property type="entry name" value="zf-RING_2"/>
    <property type="match status" value="1"/>
</dbReference>
<evidence type="ECO:0000256" key="6">
    <source>
        <dbReference type="PROSITE-ProRule" id="PRU00175"/>
    </source>
</evidence>
<dbReference type="InterPro" id="IPR013083">
    <property type="entry name" value="Znf_RING/FYVE/PHD"/>
</dbReference>
<comment type="caution">
    <text evidence="9">The sequence shown here is derived from an EMBL/GenBank/DDBJ whole genome shotgun (WGS) entry which is preliminary data.</text>
</comment>
<evidence type="ECO:0000256" key="5">
    <source>
        <dbReference type="ARBA" id="ARBA00022833"/>
    </source>
</evidence>
<proteinExistence type="predicted"/>
<dbReference type="EMBL" id="BTSX01000003">
    <property type="protein sequence ID" value="GMS87644.1"/>
    <property type="molecule type" value="Genomic_DNA"/>
</dbReference>
<dbReference type="AlphaFoldDB" id="A0AAV5T232"/>
<feature type="non-terminal residue" evidence="9">
    <location>
        <position position="1"/>
    </location>
</feature>
<protein>
    <recommendedName>
        <fullName evidence="8">RING-type domain-containing protein</fullName>
    </recommendedName>
</protein>
<dbReference type="GO" id="GO:0008270">
    <property type="term" value="F:zinc ion binding"/>
    <property type="evidence" value="ECO:0007669"/>
    <property type="project" value="UniProtKB-KW"/>
</dbReference>
<evidence type="ECO:0000256" key="3">
    <source>
        <dbReference type="ARBA" id="ARBA00022771"/>
    </source>
</evidence>
<dbReference type="Gene3D" id="3.30.40.10">
    <property type="entry name" value="Zinc/RING finger domain, C3HC4 (zinc finger)"/>
    <property type="match status" value="1"/>
</dbReference>
<feature type="compositionally biased region" description="Basic and acidic residues" evidence="7">
    <location>
        <begin position="483"/>
        <end position="494"/>
    </location>
</feature>
<sequence>PPRRRATARSTPAASASSSVSQAVKASLKTADASNTEETCAICLDDLPAKRSLQFEPCKHAFHRTCAIHFLESRDNRAKQVCPLCRMQTLEINEKGLSRKNTYLTFKDQTMPNRRFIFVMAHKFSEVNISTVIFYLKEKNRVELVTVRGHRSIAASNIYVNNIYNTAYVNDIAEEIKKLEKRDLIYRQMIKVFRNGGMRNDFHVVREWNYAIERKLASVVWSEYPDYAESVIYYSSDSDLDEDDEDGGVNRRECAVASEFRAYRSHLIFPEDGVPTKTRSRAAAIAAEFTTSISDTEADIFVNEKEDDDDGLEEESQQEINAVEATVNEFIAEEVRTGSAEMPRRLISQQIGDVMHRNRMEHIRARIEAIRQASQRLDSTRQSVAERIDEIRLANRQLQASRQARHATDGVDVETQPVASRRRRRVQDDSNDDEDQPPVRRQREILARATAQLTELNDRLAEMRGHIASLDDLTDEHSNIDAERQEAAADRRQPPDIASSEIEGEPAAPATRRRGAVDWTGSGDATARRANTNDEGIPAAPLTRARARRGIASAAVAAANRQVRGFYETTPAVAAGLQTRSRAAAEAASSSRGRARRPNQ</sequence>
<feature type="region of interest" description="Disordered" evidence="7">
    <location>
        <begin position="399"/>
        <end position="443"/>
    </location>
</feature>
<dbReference type="SUPFAM" id="SSF57850">
    <property type="entry name" value="RING/U-box"/>
    <property type="match status" value="1"/>
</dbReference>
<keyword evidence="3 6" id="KW-0863">Zinc-finger</keyword>
<feature type="domain" description="RING-type" evidence="8">
    <location>
        <begin position="40"/>
        <end position="86"/>
    </location>
</feature>
<dbReference type="GO" id="GO:0061630">
    <property type="term" value="F:ubiquitin protein ligase activity"/>
    <property type="evidence" value="ECO:0007669"/>
    <property type="project" value="TreeGrafter"/>
</dbReference>
<evidence type="ECO:0000256" key="1">
    <source>
        <dbReference type="ARBA" id="ARBA00022679"/>
    </source>
</evidence>
<feature type="region of interest" description="Disordered" evidence="7">
    <location>
        <begin position="578"/>
        <end position="600"/>
    </location>
</feature>
<feature type="compositionally biased region" description="Low complexity" evidence="7">
    <location>
        <begin position="8"/>
        <end position="21"/>
    </location>
</feature>
<accession>A0AAV5T232</accession>
<feature type="region of interest" description="Disordered" evidence="7">
    <location>
        <begin position="1"/>
        <end position="21"/>
    </location>
</feature>
<dbReference type="PANTHER" id="PTHR15067:SF4">
    <property type="entry name" value="E3 UBIQUITIN-PROTEIN LIGASE RNF8"/>
    <property type="match status" value="1"/>
</dbReference>
<organism evidence="9 10">
    <name type="scientific">Pristionchus entomophagus</name>
    <dbReference type="NCBI Taxonomy" id="358040"/>
    <lineage>
        <taxon>Eukaryota</taxon>
        <taxon>Metazoa</taxon>
        <taxon>Ecdysozoa</taxon>
        <taxon>Nematoda</taxon>
        <taxon>Chromadorea</taxon>
        <taxon>Rhabditida</taxon>
        <taxon>Rhabditina</taxon>
        <taxon>Diplogasteromorpha</taxon>
        <taxon>Diplogasteroidea</taxon>
        <taxon>Neodiplogasteridae</taxon>
        <taxon>Pristionchus</taxon>
    </lineage>
</organism>
<dbReference type="InterPro" id="IPR001841">
    <property type="entry name" value="Znf_RING"/>
</dbReference>
<feature type="region of interest" description="Disordered" evidence="7">
    <location>
        <begin position="483"/>
        <end position="542"/>
    </location>
</feature>
<keyword evidence="10" id="KW-1185">Reference proteome</keyword>
<dbReference type="GO" id="GO:0005829">
    <property type="term" value="C:cytosol"/>
    <property type="evidence" value="ECO:0007669"/>
    <property type="project" value="TreeGrafter"/>
</dbReference>
<name>A0AAV5T232_9BILA</name>
<keyword evidence="4" id="KW-0833">Ubl conjugation pathway</keyword>
<dbReference type="GO" id="GO:0000151">
    <property type="term" value="C:ubiquitin ligase complex"/>
    <property type="evidence" value="ECO:0007669"/>
    <property type="project" value="TreeGrafter"/>
</dbReference>